<name>A0A011NF34_9PROT</name>
<dbReference type="CDD" id="cd18683">
    <property type="entry name" value="PIN_VapC-like"/>
    <property type="match status" value="1"/>
</dbReference>
<evidence type="ECO:0000313" key="2">
    <source>
        <dbReference type="EMBL" id="EXI81298.1"/>
    </source>
</evidence>
<organism evidence="2 3">
    <name type="scientific">Candidatus Accumulibacter appositus</name>
    <dbReference type="NCBI Taxonomy" id="1454003"/>
    <lineage>
        <taxon>Bacteria</taxon>
        <taxon>Pseudomonadati</taxon>
        <taxon>Pseudomonadota</taxon>
        <taxon>Betaproteobacteria</taxon>
        <taxon>Candidatus Accumulibacter</taxon>
    </lineage>
</organism>
<dbReference type="Pfam" id="PF01850">
    <property type="entry name" value="PIN"/>
    <property type="match status" value="1"/>
</dbReference>
<sequence>MLGIDTNVLVRFLVRDDAQQFEIVQKIVEREVLASRRVFVSQLVLQEMEWVLRSRYGFSKPQIQGVVSGLLDSMDFELEDEAAVEQAIFVWKDHPAGFSDCLIGARNRRMGCTTTATFDVKASRLPWFVEASSV</sequence>
<comment type="caution">
    <text evidence="2">The sequence shown here is derived from an EMBL/GenBank/DDBJ whole genome shotgun (WGS) entry which is preliminary data.</text>
</comment>
<dbReference type="SUPFAM" id="SSF88723">
    <property type="entry name" value="PIN domain-like"/>
    <property type="match status" value="1"/>
</dbReference>
<reference evidence="2 3" key="1">
    <citation type="submission" date="2014-02" db="EMBL/GenBank/DDBJ databases">
        <title>Expanding our view of genomic diversity in Candidatus Accumulibacter clades.</title>
        <authorList>
            <person name="Skennerton C.T."/>
            <person name="Barr J.J."/>
            <person name="Slater F.R."/>
            <person name="Bond P.L."/>
            <person name="Tyson G.W."/>
        </authorList>
    </citation>
    <scope>NUCLEOTIDE SEQUENCE [LARGE SCALE GENOMIC DNA]</scope>
    <source>
        <strain evidence="3">BA-92</strain>
    </source>
</reference>
<dbReference type="EMBL" id="JEMX01000025">
    <property type="protein sequence ID" value="EXI81298.1"/>
    <property type="molecule type" value="Genomic_DNA"/>
</dbReference>
<gene>
    <name evidence="2" type="ORF">AW10_01312</name>
</gene>
<accession>A0A011NF34</accession>
<feature type="domain" description="PIN" evidence="1">
    <location>
        <begin position="4"/>
        <end position="125"/>
    </location>
</feature>
<dbReference type="InterPro" id="IPR002716">
    <property type="entry name" value="PIN_dom"/>
</dbReference>
<proteinExistence type="predicted"/>
<evidence type="ECO:0000313" key="3">
    <source>
        <dbReference type="Proteomes" id="UP000021816"/>
    </source>
</evidence>
<dbReference type="PANTHER" id="PTHR39664:SF2">
    <property type="entry name" value="NUCLEIC ACID-BINDING PROTEIN, CONTAINING PIN DOMAIN-RELATED"/>
    <property type="match status" value="1"/>
</dbReference>
<dbReference type="STRING" id="1454003.AW10_01312"/>
<dbReference type="InterPro" id="IPR029060">
    <property type="entry name" value="PIN-like_dom_sf"/>
</dbReference>
<dbReference type="AlphaFoldDB" id="A0A011NF34"/>
<dbReference type="Gene3D" id="3.40.50.1010">
    <property type="entry name" value="5'-nuclease"/>
    <property type="match status" value="1"/>
</dbReference>
<protein>
    <submittedName>
        <fullName evidence="2">Putative nucleic-acid-binding protein</fullName>
    </submittedName>
</protein>
<dbReference type="PANTHER" id="PTHR39664">
    <property type="match status" value="1"/>
</dbReference>
<dbReference type="Proteomes" id="UP000021816">
    <property type="component" value="Unassembled WGS sequence"/>
</dbReference>
<evidence type="ECO:0000259" key="1">
    <source>
        <dbReference type="Pfam" id="PF01850"/>
    </source>
</evidence>
<dbReference type="PATRIC" id="fig|1454003.3.peg.1353"/>